<proteinExistence type="inferred from homology"/>
<feature type="transmembrane region" description="Helical" evidence="6">
    <location>
        <begin position="92"/>
        <end position="111"/>
    </location>
</feature>
<keyword evidence="4 6" id="KW-1133">Transmembrane helix</keyword>
<evidence type="ECO:0000256" key="2">
    <source>
        <dbReference type="ARBA" id="ARBA00006843"/>
    </source>
</evidence>
<dbReference type="GO" id="GO:0016020">
    <property type="term" value="C:membrane"/>
    <property type="evidence" value="ECO:0007669"/>
    <property type="project" value="UniProtKB-SubCell"/>
</dbReference>
<dbReference type="AlphaFoldDB" id="A0A819NWY0"/>
<evidence type="ECO:0000256" key="1">
    <source>
        <dbReference type="ARBA" id="ARBA00004370"/>
    </source>
</evidence>
<name>A0A819NWY0_9BILA</name>
<dbReference type="PANTHER" id="PTHR14948">
    <property type="entry name" value="NG5"/>
    <property type="match status" value="1"/>
</dbReference>
<feature type="transmembrane region" description="Helical" evidence="6">
    <location>
        <begin position="137"/>
        <end position="158"/>
    </location>
</feature>
<sequence length="162" mass="18201">MTAIQTTSPAPNSALQDLSKGEITENIILEEPPRYEFVNPSAFNNQNNYVSGTLRYQPHWITIDNSGSTTTMLGTSSKMNPQISHIKNYKTWSIFNALCCCLCLGLVAFHYSKETEILLLRNDIRGAFNTSRKARRINIITTVLGIILLIVYIVLCIVSMKQ</sequence>
<comment type="similarity">
    <text evidence="2">Belongs to the CD225/Dispanin family.</text>
</comment>
<keyword evidence="3 6" id="KW-0812">Transmembrane</keyword>
<organism evidence="8 9">
    <name type="scientific">Rotaria sordida</name>
    <dbReference type="NCBI Taxonomy" id="392033"/>
    <lineage>
        <taxon>Eukaryota</taxon>
        <taxon>Metazoa</taxon>
        <taxon>Spiralia</taxon>
        <taxon>Gnathifera</taxon>
        <taxon>Rotifera</taxon>
        <taxon>Eurotatoria</taxon>
        <taxon>Bdelloidea</taxon>
        <taxon>Philodinida</taxon>
        <taxon>Philodinidae</taxon>
        <taxon>Rotaria</taxon>
    </lineage>
</organism>
<dbReference type="EMBL" id="CAJNOT010001569">
    <property type="protein sequence ID" value="CAF1219098.1"/>
    <property type="molecule type" value="Genomic_DNA"/>
</dbReference>
<evidence type="ECO:0000256" key="3">
    <source>
        <dbReference type="ARBA" id="ARBA00022692"/>
    </source>
</evidence>
<gene>
    <name evidence="8" type="ORF">JBS370_LOCUS26419</name>
    <name evidence="7" type="ORF">ZHD862_LOCUS23772</name>
</gene>
<evidence type="ECO:0000313" key="7">
    <source>
        <dbReference type="EMBL" id="CAF1219098.1"/>
    </source>
</evidence>
<comment type="subcellular location">
    <subcellularLocation>
        <location evidence="1">Membrane</location>
    </subcellularLocation>
</comment>
<dbReference type="InterPro" id="IPR051423">
    <property type="entry name" value="CD225/Dispanin"/>
</dbReference>
<evidence type="ECO:0000256" key="5">
    <source>
        <dbReference type="ARBA" id="ARBA00023136"/>
    </source>
</evidence>
<reference evidence="8" key="1">
    <citation type="submission" date="2021-02" db="EMBL/GenBank/DDBJ databases">
        <authorList>
            <person name="Nowell W R."/>
        </authorList>
    </citation>
    <scope>NUCLEOTIDE SEQUENCE</scope>
</reference>
<evidence type="ECO:0000256" key="4">
    <source>
        <dbReference type="ARBA" id="ARBA00022989"/>
    </source>
</evidence>
<accession>A0A819NWY0</accession>
<evidence type="ECO:0000256" key="6">
    <source>
        <dbReference type="SAM" id="Phobius"/>
    </source>
</evidence>
<comment type="caution">
    <text evidence="8">The sequence shown here is derived from an EMBL/GenBank/DDBJ whole genome shotgun (WGS) entry which is preliminary data.</text>
</comment>
<dbReference type="Proteomes" id="UP000663836">
    <property type="component" value="Unassembled WGS sequence"/>
</dbReference>
<evidence type="ECO:0000313" key="8">
    <source>
        <dbReference type="EMBL" id="CAF4003562.1"/>
    </source>
</evidence>
<dbReference type="InterPro" id="IPR007593">
    <property type="entry name" value="CD225/Dispanin_fam"/>
</dbReference>
<keyword evidence="5 6" id="KW-0472">Membrane</keyword>
<dbReference type="Pfam" id="PF04505">
    <property type="entry name" value="CD225"/>
    <property type="match status" value="1"/>
</dbReference>
<dbReference type="Proteomes" id="UP000663864">
    <property type="component" value="Unassembled WGS sequence"/>
</dbReference>
<dbReference type="PANTHER" id="PTHR14948:SF25">
    <property type="entry name" value="DUF4190 DOMAIN-CONTAINING PROTEIN"/>
    <property type="match status" value="1"/>
</dbReference>
<evidence type="ECO:0000313" key="9">
    <source>
        <dbReference type="Proteomes" id="UP000663836"/>
    </source>
</evidence>
<dbReference type="EMBL" id="CAJOBD010004659">
    <property type="protein sequence ID" value="CAF4003562.1"/>
    <property type="molecule type" value="Genomic_DNA"/>
</dbReference>
<protein>
    <submittedName>
        <fullName evidence="8">Uncharacterized protein</fullName>
    </submittedName>
</protein>